<reference evidence="1 2" key="1">
    <citation type="journal article" date="2016" name="Microbiology (Mosc.)">
        <title>Comparison of Lactobacillus crispatus isolates from Lactobacillus-dominated vaginal microbiomes with isolates from microbiomes containing bacterial vaginosis-associated bacteria.</title>
        <authorList>
            <person name="Abdelmaksoud A.A."/>
            <person name="Koparde V.N."/>
            <person name="Sheth N.U."/>
            <person name="Serrano M.G."/>
            <person name="Glascock A.L."/>
            <person name="Fettweis J.M."/>
            <person name="Strauss Iii J.F."/>
            <person name="Buck G.A."/>
            <person name="Jefferson K.K."/>
        </authorList>
    </citation>
    <scope>NUCLEOTIDE SEQUENCE [LARGE SCALE GENOMIC DNA]</scope>
    <source>
        <strain evidence="1 2">VMC3</strain>
    </source>
</reference>
<comment type="caution">
    <text evidence="1">The sequence shown here is derived from an EMBL/GenBank/DDBJ whole genome shotgun (WGS) entry which is preliminary data.</text>
</comment>
<name>A0A109DCM0_9LACO</name>
<dbReference type="RefSeq" id="WP_060462526.1">
    <property type="nucleotide sequence ID" value="NZ_AP025162.1"/>
</dbReference>
<organism evidence="1 2">
    <name type="scientific">Lactobacillus crispatus</name>
    <dbReference type="NCBI Taxonomy" id="47770"/>
    <lineage>
        <taxon>Bacteria</taxon>
        <taxon>Bacillati</taxon>
        <taxon>Bacillota</taxon>
        <taxon>Bacilli</taxon>
        <taxon>Lactobacillales</taxon>
        <taxon>Lactobacillaceae</taxon>
        <taxon>Lactobacillus</taxon>
    </lineage>
</organism>
<dbReference type="EMBL" id="LJGP01000052">
    <property type="protein sequence ID" value="KWU02972.1"/>
    <property type="molecule type" value="Genomic_DNA"/>
</dbReference>
<protein>
    <submittedName>
        <fullName evidence="1">Uncharacterized protein</fullName>
    </submittedName>
</protein>
<evidence type="ECO:0000313" key="2">
    <source>
        <dbReference type="Proteomes" id="UP000067598"/>
    </source>
</evidence>
<sequence length="92" mass="10675">MFYNYVLDDDGNFINAEAFRQAVEMHLEINFTLNGKKWLLEPASDEKDWFILTDLSDLDHPVFINSVDKVLNYRIGGKALRDSLQDMSDIDC</sequence>
<accession>A0A109DCM0</accession>
<dbReference type="PATRIC" id="fig|47770.28.peg.1582"/>
<dbReference type="Proteomes" id="UP000067598">
    <property type="component" value="Unassembled WGS sequence"/>
</dbReference>
<dbReference type="AlphaFoldDB" id="A0A109DCM0"/>
<evidence type="ECO:0000313" key="1">
    <source>
        <dbReference type="EMBL" id="KWU02972.1"/>
    </source>
</evidence>
<proteinExistence type="predicted"/>
<gene>
    <name evidence="1" type="ORF">AEL95_09870</name>
</gene>